<dbReference type="STRING" id="1797994.A2227_07155"/>
<keyword evidence="2" id="KW-0812">Transmembrane</keyword>
<accession>A0A1F5SEM6</accession>
<keyword evidence="2" id="KW-0472">Membrane</keyword>
<comment type="caution">
    <text evidence="3">The sequence shown here is derived from an EMBL/GenBank/DDBJ whole genome shotgun (WGS) entry which is preliminary data.</text>
</comment>
<evidence type="ECO:0000256" key="1">
    <source>
        <dbReference type="PROSITE-ProRule" id="PRU00339"/>
    </source>
</evidence>
<feature type="transmembrane region" description="Helical" evidence="2">
    <location>
        <begin position="62"/>
        <end position="95"/>
    </location>
</feature>
<reference evidence="3 4" key="1">
    <citation type="journal article" date="2016" name="Nat. Commun.">
        <title>Thousands of microbial genomes shed light on interconnected biogeochemical processes in an aquifer system.</title>
        <authorList>
            <person name="Anantharaman K."/>
            <person name="Brown C.T."/>
            <person name="Hug L.A."/>
            <person name="Sharon I."/>
            <person name="Castelle C.J."/>
            <person name="Probst A.J."/>
            <person name="Thomas B.C."/>
            <person name="Singh A."/>
            <person name="Wilkins M.J."/>
            <person name="Karaoz U."/>
            <person name="Brodie E.L."/>
            <person name="Williams K.H."/>
            <person name="Hubbard S.S."/>
            <person name="Banfield J.F."/>
        </authorList>
    </citation>
    <scope>NUCLEOTIDE SEQUENCE [LARGE SCALE GENOMIC DNA]</scope>
</reference>
<evidence type="ECO:0000256" key="2">
    <source>
        <dbReference type="SAM" id="Phobius"/>
    </source>
</evidence>
<dbReference type="Proteomes" id="UP000178367">
    <property type="component" value="Unassembled WGS sequence"/>
</dbReference>
<dbReference type="EMBL" id="MFGB01000023">
    <property type="protein sequence ID" value="OGF25099.1"/>
    <property type="molecule type" value="Genomic_DNA"/>
</dbReference>
<dbReference type="InterPro" id="IPR019734">
    <property type="entry name" value="TPR_rpt"/>
</dbReference>
<dbReference type="SUPFAM" id="SSF48452">
    <property type="entry name" value="TPR-like"/>
    <property type="match status" value="1"/>
</dbReference>
<gene>
    <name evidence="3" type="ORF">A2227_07155</name>
</gene>
<keyword evidence="2" id="KW-1133">Transmembrane helix</keyword>
<evidence type="ECO:0000313" key="3">
    <source>
        <dbReference type="EMBL" id="OGF25099.1"/>
    </source>
</evidence>
<keyword evidence="1" id="KW-0802">TPR repeat</keyword>
<proteinExistence type="predicted"/>
<feature type="transmembrane region" description="Helical" evidence="2">
    <location>
        <begin position="21"/>
        <end position="42"/>
    </location>
</feature>
<sequence>MKEFLYQILEIIKIVYSRQKSLTTILFFLIVHFLSQLGVFGLSDQILEIVYRIKLEYGLNFFIEILIDILVLFFGGSQLVVFTDFVLILIFLFLIKYQIDKNSLQNNDLEDIKLTKKNTEEILLVLDDIKNKKNLNESDQKIISKGLKKIIKRCRKYARNGQPNRVIDILNQLKHFISINNEQDVYIDFLTLEAKAYQEAEKIEEAIIKNKEIIKEFSKEIRPYLYLADIYLQVDNYDSFGRYYKKAKEITPDHPVIYNLKYVKRLKTEKKIEIPDDEIWGEDGTWERAHCYYIHSISLQQDKDKRDSYLEKAIETDSSYIHYKIQKVGFKIFDLLALKNENSDFDFFSEAIILQKEIESLENYTVKDDVVKRKLEIERLKMNFFFLQHPNADENKIRQNLKTLLSYILGSYFDSYNDNVLCEILDGAQSLLSKDVIENILVYIENSRKKPSKNLLFILAVNGITYFNDYSRLKKLCKIGKAYEEKELLEAIESGNKQTIKEKISKFEDNKKVKIIISIKEFEFKIDLINSFINKIGNDWKSLLHRVQLGLLYDNKEYDAAIEVVKKINIKKADPIICRLAFEVAKFIGIYPNIERDTLQRLLMLGAYPQEEFSFLANLVIAQYNLGEFPDALSNGKKVLENKDKISPSGQSYILFICLDILLSDGNGNDAFNLSKQYSDVKKDFRLYIKESEIYLAKKLKKESIEAAVNAIKSVEKIDDQCLGAVSYQLMIIQNIFDFEFERPKIISDGVFVKLEKIEDWFFMGEGSPLNAVQLNNKNDRRYKALINVKLGDKIEWAGDDGRMVKIKRKVEDIRIIEDYIGFQGFKLMEKMGKAGSPYMKMIEVGTTPESIKESMLKFMGKENECYKMYVNNKLPFSFYISLVGNIGEAFSKIRFNKKGFVNINFSQEDINSQKEKAIMAIQGRKVFIDGTSLFMLLESGSYKKVLSNLPDYYVPFSAMLEYKRLIEKFSNVPKRGSMQIGMRGSDVHFSQYDQESSEKIKEVLCGFNDYINKNAKIFGVADSERNENEIEKRILPSVSDACIKAQQKDGDVIVMTEDFSYLTYNSRLTGKNQPIYFSLWVIIRVLLDSNKITWDEYLETFHWLTVYRERFLPTSAEEIIKCMFVGTENNLIINPKNIDKLNLNLIWSEEYGTNINSVINVASDVVLYLLKNFSVTDNQLEIIFPKLYIPILNKRNKIEWGNKFLSICRYKINHSALIHQVNIDIRYKILENRVYGYITKRKD</sequence>
<evidence type="ECO:0000313" key="4">
    <source>
        <dbReference type="Proteomes" id="UP000178367"/>
    </source>
</evidence>
<dbReference type="Gene3D" id="1.25.40.10">
    <property type="entry name" value="Tetratricopeptide repeat domain"/>
    <property type="match status" value="1"/>
</dbReference>
<protein>
    <submittedName>
        <fullName evidence="3">Uncharacterized protein</fullName>
    </submittedName>
</protein>
<dbReference type="InterPro" id="IPR011990">
    <property type="entry name" value="TPR-like_helical_dom_sf"/>
</dbReference>
<organism evidence="3 4">
    <name type="scientific">Candidatus Falkowbacteria bacterium RIFOXYA2_FULL_47_19</name>
    <dbReference type="NCBI Taxonomy" id="1797994"/>
    <lineage>
        <taxon>Bacteria</taxon>
        <taxon>Candidatus Falkowiibacteriota</taxon>
    </lineage>
</organism>
<name>A0A1F5SEM6_9BACT</name>
<dbReference type="PROSITE" id="PS50005">
    <property type="entry name" value="TPR"/>
    <property type="match status" value="1"/>
</dbReference>
<dbReference type="AlphaFoldDB" id="A0A1F5SEM6"/>
<feature type="repeat" description="TPR" evidence="1">
    <location>
        <begin position="221"/>
        <end position="254"/>
    </location>
</feature>